<dbReference type="SUPFAM" id="SSF50729">
    <property type="entry name" value="PH domain-like"/>
    <property type="match status" value="2"/>
</dbReference>
<feature type="domain" description="DH" evidence="11">
    <location>
        <begin position="332"/>
        <end position="515"/>
    </location>
</feature>
<keyword evidence="6" id="KW-0862">Zinc</keyword>
<keyword evidence="5 8" id="KW-0863">Zinc-finger</keyword>
<dbReference type="InterPro" id="IPR011993">
    <property type="entry name" value="PH-like_dom_sf"/>
</dbReference>
<evidence type="ECO:0000256" key="3">
    <source>
        <dbReference type="ARBA" id="ARBA00022658"/>
    </source>
</evidence>
<dbReference type="GO" id="GO:0008270">
    <property type="term" value="F:zinc ion binding"/>
    <property type="evidence" value="ECO:0007669"/>
    <property type="project" value="UniProtKB-KW"/>
</dbReference>
<keyword evidence="14" id="KW-1185">Reference proteome</keyword>
<dbReference type="InterPro" id="IPR000219">
    <property type="entry name" value="DH_dom"/>
</dbReference>
<sequence length="861" mass="98399">MQTGRPPPFFKQMHYPHGPQSNEWNDFVPSFLAPKMSSLVQLPSQPSSAFQLDFDAVRNFQNVPPVDLEGGTLIDATEEEEIDPVDGCTVRVFTYRILSADEMEELTKTVRQKIKFDCTQTMRSLKMIGSEANVVEKSQRISGDIKGMKPIEFSNNSKQICLDQHSLQLDPNDEQDQQISRVLNQVPNTFMSLLSREKDMFVKLYPELFEKMRTESSLIPSTTTEIITNPDGSTTTRVKSSKSYSSHFSRQETYVNGVKKMSKSKFRAFVEYKGPDGGFQVKLSDGDEFELSEDEQEDDDTSLSQSCYSEIDSESDITGPSPKTDLDKRYQKAWYAAKELVDSEQRYVDKLKLLGDTFRNRLIKEELITNDKITRLLANVSSLYQFHNTHFLPQLLESIRDWHTTKRIANVVRKQAPFLKMYSEYTNNYDRATKLFEELKKKKKFADVVKEIEKQAECEGLPLGHHLICPVQRVMRYQLLLQEYKKHLQPSDVDFDDTTVALELVLQAAAHANEMMKKLDRFGKVIEVQEQLGNSISLVSPGRELLKSGSVQKISSTTEKTEERFIFLFNDLVILASERKMIGVSKYKLRAVFSASHMQVCEGDNLEREHSFYLRGSDGTGPKRCVELFTPTQKEKNDWVDSIFSIIDEAKAHSLTFTSSSRSSISENNNNSIESKHCADCDIEFGFLSRGSKCVKCSRRLCKKCFGRRRNESKKHRICDTCTKNMDLDGIPRSFSTQSNMRRNLLQLPAKGSGVLHSSQIRFRGSLGKLLDRFMVVRDDFCMYTYSSEEDICALAMLPLPGCEVKMCGEKFTFSVRVGARRMYTMTAEDEQTQMKWLAILDLAANAHLKNQRNSGSEQSE</sequence>
<feature type="domain" description="PH" evidence="10">
    <location>
        <begin position="544"/>
        <end position="648"/>
    </location>
</feature>
<dbReference type="WormBase" id="C33D9.1c">
    <property type="protein sequence ID" value="CE49651"/>
    <property type="gene ID" value="WBGene00001366"/>
    <property type="gene designation" value="exc-5"/>
</dbReference>
<dbReference type="Gene3D" id="1.20.900.10">
    <property type="entry name" value="Dbl homology (DH) domain"/>
    <property type="match status" value="1"/>
</dbReference>
<accession>X5LV34</accession>
<evidence type="ECO:0000256" key="5">
    <source>
        <dbReference type="ARBA" id="ARBA00022771"/>
    </source>
</evidence>
<dbReference type="SMART" id="SM00325">
    <property type="entry name" value="RhoGEF"/>
    <property type="match status" value="1"/>
</dbReference>
<dbReference type="GO" id="GO:0005085">
    <property type="term" value="F:guanyl-nucleotide exchange factor activity"/>
    <property type="evidence" value="ECO:0000318"/>
    <property type="project" value="GO_Central"/>
</dbReference>
<dbReference type="Pfam" id="PF22697">
    <property type="entry name" value="SOS1_NGEF_PH"/>
    <property type="match status" value="1"/>
</dbReference>
<dbReference type="Proteomes" id="UP000001940">
    <property type="component" value="Chromosome IV"/>
</dbReference>
<dbReference type="GO" id="GO:0046847">
    <property type="term" value="P:filopodium assembly"/>
    <property type="evidence" value="ECO:0000318"/>
    <property type="project" value="GO_Central"/>
</dbReference>
<dbReference type="OrthoDB" id="245697at2759"/>
<dbReference type="EMBL" id="BX284604">
    <property type="protein sequence ID" value="CDO41070.1"/>
    <property type="molecule type" value="Genomic_DNA"/>
</dbReference>
<dbReference type="InterPro" id="IPR001849">
    <property type="entry name" value="PH_domain"/>
</dbReference>
<dbReference type="Reactome" id="R-CEL-416482">
    <property type="pathway name" value="G alpha (12/13) signalling events"/>
</dbReference>
<keyword evidence="16" id="KW-1267">Proteomics identification</keyword>
<dbReference type="AGR" id="WB:WBGene00001366"/>
<evidence type="ECO:0007829" key="16">
    <source>
        <dbReference type="PeptideAtlas" id="X5LV34"/>
    </source>
</evidence>
<dbReference type="Gene3D" id="2.30.29.30">
    <property type="entry name" value="Pleckstrin-homology domain (PH domain)/Phosphotyrosine-binding domain (PTB)"/>
    <property type="match status" value="2"/>
</dbReference>
<dbReference type="Reactome" id="R-CEL-193648">
    <property type="pathway name" value="NRAGE signals death through JNK"/>
</dbReference>
<dbReference type="InterPro" id="IPR051092">
    <property type="entry name" value="FYVE_RhoGEF_PH"/>
</dbReference>
<dbReference type="GeneID" id="177692"/>
<dbReference type="Pfam" id="PF00621">
    <property type="entry name" value="RhoGEF"/>
    <property type="match status" value="1"/>
</dbReference>
<organism evidence="13 14">
    <name type="scientific">Caenorhabditis elegans</name>
    <dbReference type="NCBI Taxonomy" id="6239"/>
    <lineage>
        <taxon>Eukaryota</taxon>
        <taxon>Metazoa</taxon>
        <taxon>Ecdysozoa</taxon>
        <taxon>Nematoda</taxon>
        <taxon>Chromadorea</taxon>
        <taxon>Rhabditida</taxon>
        <taxon>Rhabditina</taxon>
        <taxon>Rhabditomorpha</taxon>
        <taxon>Rhabditoidea</taxon>
        <taxon>Rhabditidae</taxon>
        <taxon>Peloderinae</taxon>
        <taxon>Caenorhabditis</taxon>
    </lineage>
</organism>
<evidence type="ECO:0000256" key="9">
    <source>
        <dbReference type="SAM" id="MobiDB-lite"/>
    </source>
</evidence>
<evidence type="ECO:0000259" key="11">
    <source>
        <dbReference type="PROSITE" id="PS50010"/>
    </source>
</evidence>
<dbReference type="SMR" id="X5LV34"/>
<dbReference type="PROSITE" id="PS50003">
    <property type="entry name" value="PH_DOMAIN"/>
    <property type="match status" value="1"/>
</dbReference>
<dbReference type="Gene3D" id="3.30.40.10">
    <property type="entry name" value="Zinc/RING finger domain, C3HC4 (zinc finger)"/>
    <property type="match status" value="1"/>
</dbReference>
<dbReference type="CDD" id="cd13388">
    <property type="entry name" value="PH1_FGD1-4_like"/>
    <property type="match status" value="1"/>
</dbReference>
<dbReference type="Bgee" id="WBGene00001366">
    <property type="expression patterns" value="Expressed in larva and 3 other cell types or tissues"/>
</dbReference>
<dbReference type="AlphaFoldDB" id="X5LV34"/>
<dbReference type="InterPro" id="IPR013083">
    <property type="entry name" value="Znf_RING/FYVE/PHD"/>
</dbReference>
<dbReference type="FunCoup" id="X5LV34">
    <property type="interactions" value="591"/>
</dbReference>
<evidence type="ECO:0000256" key="7">
    <source>
        <dbReference type="ARBA" id="ARBA00023212"/>
    </source>
</evidence>
<dbReference type="STRING" id="6239.C33D9.1c.1"/>
<dbReference type="FunFam" id="2.30.29.30:FF:000738">
    <property type="entry name" value="Putative Rho guanine nucleotide exchange factor FGD-1"/>
    <property type="match status" value="1"/>
</dbReference>
<evidence type="ECO:0000256" key="1">
    <source>
        <dbReference type="ARBA" id="ARBA00004245"/>
    </source>
</evidence>
<feature type="region of interest" description="Disordered" evidence="9">
    <location>
        <begin position="289"/>
        <end position="324"/>
    </location>
</feature>
<dbReference type="ExpressionAtlas" id="X5LV34">
    <property type="expression patterns" value="baseline and differential"/>
</dbReference>
<dbReference type="InParanoid" id="X5LV34"/>
<dbReference type="SUPFAM" id="SSF48065">
    <property type="entry name" value="DBL homology domain (DH-domain)"/>
    <property type="match status" value="1"/>
</dbReference>
<dbReference type="RefSeq" id="NP_001294029.1">
    <property type="nucleotide sequence ID" value="NM_001307100.4"/>
</dbReference>
<keyword evidence="7" id="KW-0206">Cytoskeleton</keyword>
<dbReference type="GO" id="GO:0005737">
    <property type="term" value="C:cytoplasm"/>
    <property type="evidence" value="ECO:0000318"/>
    <property type="project" value="GO_Central"/>
</dbReference>
<evidence type="ECO:0000259" key="12">
    <source>
        <dbReference type="PROSITE" id="PS50178"/>
    </source>
</evidence>
<dbReference type="PANTHER" id="PTHR12673:SF241">
    <property type="entry name" value="DH DOMAIN-CONTAINING PROTEIN"/>
    <property type="match status" value="1"/>
</dbReference>
<reference evidence="13 14" key="1">
    <citation type="journal article" date="1998" name="Science">
        <title>Genome sequence of the nematode C. elegans: a platform for investigating biology.</title>
        <authorList>
            <consortium name="The C. elegans sequencing consortium"/>
            <person name="Sulson J.E."/>
            <person name="Waterston R."/>
        </authorList>
    </citation>
    <scope>NUCLEOTIDE SEQUENCE [LARGE SCALE GENOMIC DNA]</scope>
    <source>
        <strain evidence="13 14">Bristol N2</strain>
    </source>
</reference>
<evidence type="ECO:0000313" key="15">
    <source>
        <dbReference type="WormBase" id="C33D9.1c"/>
    </source>
</evidence>
<dbReference type="InterPro" id="IPR055251">
    <property type="entry name" value="SOS1_NGEF_PH"/>
</dbReference>
<proteinExistence type="evidence at protein level"/>
<dbReference type="PROSITE" id="PS50178">
    <property type="entry name" value="ZF_FYVE"/>
    <property type="match status" value="1"/>
</dbReference>
<comment type="subcellular location">
    <subcellularLocation>
        <location evidence="1">Cytoplasm</location>
        <location evidence="1">Cytoskeleton</location>
    </subcellularLocation>
</comment>
<evidence type="ECO:0000256" key="6">
    <source>
        <dbReference type="ARBA" id="ARBA00022833"/>
    </source>
</evidence>
<dbReference type="PROSITE" id="PS50010">
    <property type="entry name" value="DH_2"/>
    <property type="match status" value="1"/>
</dbReference>
<dbReference type="CDD" id="cd00065">
    <property type="entry name" value="FYVE_like_SF"/>
    <property type="match status" value="1"/>
</dbReference>
<dbReference type="SMART" id="SM00064">
    <property type="entry name" value="FYVE"/>
    <property type="match status" value="1"/>
</dbReference>
<keyword evidence="2" id="KW-0963">Cytoplasm</keyword>
<dbReference type="GO" id="GO:0007010">
    <property type="term" value="P:cytoskeleton organization"/>
    <property type="evidence" value="ECO:0000318"/>
    <property type="project" value="GO_Central"/>
</dbReference>
<evidence type="ECO:0000256" key="2">
    <source>
        <dbReference type="ARBA" id="ARBA00022490"/>
    </source>
</evidence>
<dbReference type="GO" id="GO:0005856">
    <property type="term" value="C:cytoskeleton"/>
    <property type="evidence" value="ECO:0007669"/>
    <property type="project" value="UniProtKB-SubCell"/>
</dbReference>
<dbReference type="CDD" id="cd00160">
    <property type="entry name" value="RhoGEF"/>
    <property type="match status" value="1"/>
</dbReference>
<evidence type="ECO:0000313" key="14">
    <source>
        <dbReference type="Proteomes" id="UP000001940"/>
    </source>
</evidence>
<feature type="domain" description="FYVE-type" evidence="12">
    <location>
        <begin position="672"/>
        <end position="727"/>
    </location>
</feature>
<dbReference type="SUPFAM" id="SSF57903">
    <property type="entry name" value="FYVE/PHD zinc finger"/>
    <property type="match status" value="1"/>
</dbReference>
<keyword evidence="3" id="KW-0344">Guanine-nucleotide releasing factor</keyword>
<protein>
    <submittedName>
        <fullName evidence="13">DH domain-containing protein</fullName>
    </submittedName>
</protein>
<gene>
    <name evidence="13 15" type="primary">exc-5</name>
    <name evidence="15" type="ORF">C33D9.1</name>
    <name evidence="13" type="ORF">CELE_C33D9.1</name>
</gene>
<feature type="region of interest" description="Disordered" evidence="9">
    <location>
        <begin position="224"/>
        <end position="244"/>
    </location>
</feature>
<feature type="compositionally biased region" description="Low complexity" evidence="9">
    <location>
        <begin position="233"/>
        <end position="244"/>
    </location>
</feature>
<feature type="compositionally biased region" description="Acidic residues" evidence="9">
    <location>
        <begin position="289"/>
        <end position="301"/>
    </location>
</feature>
<dbReference type="SMART" id="SM00233">
    <property type="entry name" value="PH"/>
    <property type="match status" value="2"/>
</dbReference>
<evidence type="ECO:0000256" key="4">
    <source>
        <dbReference type="ARBA" id="ARBA00022723"/>
    </source>
</evidence>
<dbReference type="CTD" id="177692"/>
<name>X5LV34_CAEEL</name>
<dbReference type="PANTHER" id="PTHR12673">
    <property type="entry name" value="FACIOGENITAL DYSPLASIA PROTEIN"/>
    <property type="match status" value="1"/>
</dbReference>
<evidence type="ECO:0000256" key="8">
    <source>
        <dbReference type="PROSITE-ProRule" id="PRU00091"/>
    </source>
</evidence>
<dbReference type="InterPro" id="IPR035899">
    <property type="entry name" value="DBL_dom_sf"/>
</dbReference>
<evidence type="ECO:0000313" key="13">
    <source>
        <dbReference type="EMBL" id="CDO41070.1"/>
    </source>
</evidence>
<dbReference type="InterPro" id="IPR000306">
    <property type="entry name" value="Znf_FYVE"/>
</dbReference>
<dbReference type="InterPro" id="IPR011011">
    <property type="entry name" value="Znf_FYVE_PHD"/>
</dbReference>
<dbReference type="InterPro" id="IPR017455">
    <property type="entry name" value="Znf_FYVE-rel"/>
</dbReference>
<keyword evidence="4" id="KW-0479">Metal-binding</keyword>
<evidence type="ECO:0000259" key="10">
    <source>
        <dbReference type="PROSITE" id="PS50003"/>
    </source>
</evidence>
<dbReference type="Reactome" id="R-CEL-9013148">
    <property type="pathway name" value="CDC42 GTPase cycle"/>
</dbReference>
<dbReference type="OMA" id="AHPMFPP"/>
<dbReference type="FunFam" id="2.30.29.30:FF:000647">
    <property type="entry name" value="Putative GDP-GTP exchange factor"/>
    <property type="match status" value="1"/>
</dbReference>